<dbReference type="SUPFAM" id="SSF54593">
    <property type="entry name" value="Glyoxalase/Bleomycin resistance protein/Dihydroxybiphenyl dioxygenase"/>
    <property type="match status" value="1"/>
</dbReference>
<evidence type="ECO:0000313" key="1">
    <source>
        <dbReference type="EMBL" id="MBZ5736560.1"/>
    </source>
</evidence>
<proteinExistence type="predicted"/>
<name>A0ABS7U6P2_9ACTN</name>
<organism evidence="1 2">
    <name type="scientific">Nocardioides mangrovi</name>
    <dbReference type="NCBI Taxonomy" id="2874580"/>
    <lineage>
        <taxon>Bacteria</taxon>
        <taxon>Bacillati</taxon>
        <taxon>Actinomycetota</taxon>
        <taxon>Actinomycetes</taxon>
        <taxon>Propionibacteriales</taxon>
        <taxon>Nocardioidaceae</taxon>
        <taxon>Nocardioides</taxon>
    </lineage>
</organism>
<reference evidence="1 2" key="1">
    <citation type="submission" date="2021-09" db="EMBL/GenBank/DDBJ databases">
        <title>Whole genome sequence of Nocardioides sp. GBK3QG-3.</title>
        <authorList>
            <person name="Tuo L."/>
        </authorList>
    </citation>
    <scope>NUCLEOTIDE SEQUENCE [LARGE SCALE GENOMIC DNA]</scope>
    <source>
        <strain evidence="1 2">GBK3QG-3</strain>
    </source>
</reference>
<dbReference type="EMBL" id="JAIQZJ010000001">
    <property type="protein sequence ID" value="MBZ5736560.1"/>
    <property type="molecule type" value="Genomic_DNA"/>
</dbReference>
<keyword evidence="2" id="KW-1185">Reference proteome</keyword>
<comment type="caution">
    <text evidence="1">The sequence shown here is derived from an EMBL/GenBank/DDBJ whole genome shotgun (WGS) entry which is preliminary data.</text>
</comment>
<dbReference type="InterPro" id="IPR029068">
    <property type="entry name" value="Glyas_Bleomycin-R_OHBP_Dase"/>
</dbReference>
<sequence length="268" mass="28735">MTIPPLTVRPVVHTAHLPVWMATLQALGAATISDDPMWTELQLGRGRVTLTELNRDAVEGEVSLGFETPDLAAYAARVRPPAGMVLEPFRTEGFESLRVVGRDGLEFLIDQTLGGGGNSVGSPAVSVHAMWITPDVERAAEDLKALGLRRRLSQGSGRVVDMQAGEGDVLVHISDGGPVDVDLALDVLDIESAHHALLNAQITHDVIDETHVARSSCRCRVSGVSGSCRRTPIPWARSCTDRLAVMEASKDDRNRGVMAGECDCVSRS</sequence>
<gene>
    <name evidence="1" type="ORF">K8U61_00185</name>
</gene>
<protein>
    <recommendedName>
        <fullName evidence="3">VOC domain-containing protein</fullName>
    </recommendedName>
</protein>
<evidence type="ECO:0008006" key="3">
    <source>
        <dbReference type="Google" id="ProtNLM"/>
    </source>
</evidence>
<accession>A0ABS7U6P2</accession>
<dbReference type="RefSeq" id="WP_224120937.1">
    <property type="nucleotide sequence ID" value="NZ_JAIQZJ010000001.1"/>
</dbReference>
<evidence type="ECO:0000313" key="2">
    <source>
        <dbReference type="Proteomes" id="UP000780875"/>
    </source>
</evidence>
<dbReference type="Proteomes" id="UP000780875">
    <property type="component" value="Unassembled WGS sequence"/>
</dbReference>